<feature type="transmembrane region" description="Helical" evidence="5">
    <location>
        <begin position="122"/>
        <end position="141"/>
    </location>
</feature>
<evidence type="ECO:0000259" key="6">
    <source>
        <dbReference type="Pfam" id="PF04932"/>
    </source>
</evidence>
<feature type="transmembrane region" description="Helical" evidence="5">
    <location>
        <begin position="161"/>
        <end position="182"/>
    </location>
</feature>
<feature type="transmembrane region" description="Helical" evidence="5">
    <location>
        <begin position="341"/>
        <end position="362"/>
    </location>
</feature>
<feature type="transmembrane region" description="Helical" evidence="5">
    <location>
        <begin position="235"/>
        <end position="253"/>
    </location>
</feature>
<dbReference type="InterPro" id="IPR007016">
    <property type="entry name" value="O-antigen_ligase-rel_domated"/>
</dbReference>
<sequence length="415" mass="45135">MPLSASYYTSGRLSQHLLWLAAVAGVVGLLAARSLVALAPVVGTVAALANPHLRRDLPRYYRNGAALRAAALVIFLVLSRLYTTEVAIWQHEVFRSLPWLAVPLAFTLAVPLTHWQRLTVSSLFVLGTAAVGLATLGHYLLNSAAANAAIHIGHNEQAITRIFHVPFGVMLALAFFWGLNLWRNKLAGLVLRTALLAAAAAAALTLHVLAYRTGLLVLYVGLLAFVAWLLSRRHALLGLGLLLLLGMAPWVAYQSLESVRQRAKGTVWDVQQFTLGHDINEYSLAKRLAAIETAGAIVGQHWLLGVAPADTHAAMQAQYQWKDFGLRPANRIEVHNQYLEALLGGGIVGLGLWLAVLFGPLFHPATRRNAAILFFIVVQATVMLTADMLSLQIGLNLFIFGYGFLVVAQERSYKG</sequence>
<protein>
    <recommendedName>
        <fullName evidence="6">O-antigen ligase-related domain-containing protein</fullName>
    </recommendedName>
</protein>
<keyword evidence="4 5" id="KW-0472">Membrane</keyword>
<evidence type="ECO:0000256" key="2">
    <source>
        <dbReference type="ARBA" id="ARBA00022692"/>
    </source>
</evidence>
<evidence type="ECO:0000256" key="3">
    <source>
        <dbReference type="ARBA" id="ARBA00022989"/>
    </source>
</evidence>
<evidence type="ECO:0000256" key="5">
    <source>
        <dbReference type="SAM" id="Phobius"/>
    </source>
</evidence>
<feature type="transmembrane region" description="Helical" evidence="5">
    <location>
        <begin position="369"/>
        <end position="385"/>
    </location>
</feature>
<organism evidence="7 8">
    <name type="scientific">Hymenobacter glaciei</name>
    <dbReference type="NCBI Taxonomy" id="877209"/>
    <lineage>
        <taxon>Bacteria</taxon>
        <taxon>Pseudomonadati</taxon>
        <taxon>Bacteroidota</taxon>
        <taxon>Cytophagia</taxon>
        <taxon>Cytophagales</taxon>
        <taxon>Hymenobacteraceae</taxon>
        <taxon>Hymenobacter</taxon>
    </lineage>
</organism>
<reference evidence="8" key="1">
    <citation type="journal article" date="2019" name="Int. J. Syst. Evol. Microbiol.">
        <title>The Global Catalogue of Microorganisms (GCM) 10K type strain sequencing project: providing services to taxonomists for standard genome sequencing and annotation.</title>
        <authorList>
            <consortium name="The Broad Institute Genomics Platform"/>
            <consortium name="The Broad Institute Genome Sequencing Center for Infectious Disease"/>
            <person name="Wu L."/>
            <person name="Ma J."/>
        </authorList>
    </citation>
    <scope>NUCLEOTIDE SEQUENCE [LARGE SCALE GENOMIC DNA]</scope>
    <source>
        <strain evidence="8">JCM 17225</strain>
    </source>
</reference>
<evidence type="ECO:0000313" key="7">
    <source>
        <dbReference type="EMBL" id="GAA4031759.1"/>
    </source>
</evidence>
<feature type="transmembrane region" description="Helical" evidence="5">
    <location>
        <begin position="97"/>
        <end position="115"/>
    </location>
</feature>
<comment type="caution">
    <text evidence="7">The sequence shown here is derived from an EMBL/GenBank/DDBJ whole genome shotgun (WGS) entry which is preliminary data.</text>
</comment>
<feature type="transmembrane region" description="Helical" evidence="5">
    <location>
        <begin position="20"/>
        <end position="48"/>
    </location>
</feature>
<feature type="domain" description="O-antigen ligase-related" evidence="6">
    <location>
        <begin position="198"/>
        <end position="354"/>
    </location>
</feature>
<keyword evidence="3 5" id="KW-1133">Transmembrane helix</keyword>
<dbReference type="EMBL" id="BAABDK010000012">
    <property type="protein sequence ID" value="GAA4031759.1"/>
    <property type="molecule type" value="Genomic_DNA"/>
</dbReference>
<dbReference type="Pfam" id="PF04932">
    <property type="entry name" value="Wzy_C"/>
    <property type="match status" value="1"/>
</dbReference>
<feature type="transmembrane region" description="Helical" evidence="5">
    <location>
        <begin position="60"/>
        <end position="82"/>
    </location>
</feature>
<keyword evidence="8" id="KW-1185">Reference proteome</keyword>
<feature type="transmembrane region" description="Helical" evidence="5">
    <location>
        <begin position="189"/>
        <end position="208"/>
    </location>
</feature>
<dbReference type="Proteomes" id="UP001501469">
    <property type="component" value="Unassembled WGS sequence"/>
</dbReference>
<feature type="transmembrane region" description="Helical" evidence="5">
    <location>
        <begin position="214"/>
        <end position="230"/>
    </location>
</feature>
<evidence type="ECO:0000256" key="1">
    <source>
        <dbReference type="ARBA" id="ARBA00004141"/>
    </source>
</evidence>
<dbReference type="RefSeq" id="WP_345052362.1">
    <property type="nucleotide sequence ID" value="NZ_BAABDK010000012.1"/>
</dbReference>
<name>A0ABP7TVT5_9BACT</name>
<gene>
    <name evidence="7" type="ORF">GCM10022409_15010</name>
</gene>
<proteinExistence type="predicted"/>
<feature type="transmembrane region" description="Helical" evidence="5">
    <location>
        <begin position="391"/>
        <end position="408"/>
    </location>
</feature>
<keyword evidence="2 5" id="KW-0812">Transmembrane</keyword>
<evidence type="ECO:0000256" key="4">
    <source>
        <dbReference type="ARBA" id="ARBA00023136"/>
    </source>
</evidence>
<accession>A0ABP7TVT5</accession>
<comment type="subcellular location">
    <subcellularLocation>
        <location evidence="1">Membrane</location>
        <topology evidence="1">Multi-pass membrane protein</topology>
    </subcellularLocation>
</comment>
<evidence type="ECO:0000313" key="8">
    <source>
        <dbReference type="Proteomes" id="UP001501469"/>
    </source>
</evidence>